<evidence type="ECO:0000313" key="2">
    <source>
        <dbReference type="Proteomes" id="UP001472677"/>
    </source>
</evidence>
<accession>A0ABR2BZ74</accession>
<dbReference type="EMBL" id="JBBPBM010000072">
    <property type="protein sequence ID" value="KAK8512421.1"/>
    <property type="molecule type" value="Genomic_DNA"/>
</dbReference>
<reference evidence="1 2" key="1">
    <citation type="journal article" date="2024" name="G3 (Bethesda)">
        <title>Genome assembly of Hibiscus sabdariffa L. provides insights into metabolisms of medicinal natural products.</title>
        <authorList>
            <person name="Kim T."/>
        </authorList>
    </citation>
    <scope>NUCLEOTIDE SEQUENCE [LARGE SCALE GENOMIC DNA]</scope>
    <source>
        <strain evidence="1">TK-2024</strain>
        <tissue evidence="1">Old leaves</tissue>
    </source>
</reference>
<proteinExistence type="predicted"/>
<organism evidence="1 2">
    <name type="scientific">Hibiscus sabdariffa</name>
    <name type="common">roselle</name>
    <dbReference type="NCBI Taxonomy" id="183260"/>
    <lineage>
        <taxon>Eukaryota</taxon>
        <taxon>Viridiplantae</taxon>
        <taxon>Streptophyta</taxon>
        <taxon>Embryophyta</taxon>
        <taxon>Tracheophyta</taxon>
        <taxon>Spermatophyta</taxon>
        <taxon>Magnoliopsida</taxon>
        <taxon>eudicotyledons</taxon>
        <taxon>Gunneridae</taxon>
        <taxon>Pentapetalae</taxon>
        <taxon>rosids</taxon>
        <taxon>malvids</taxon>
        <taxon>Malvales</taxon>
        <taxon>Malvaceae</taxon>
        <taxon>Malvoideae</taxon>
        <taxon>Hibiscus</taxon>
    </lineage>
</organism>
<comment type="caution">
    <text evidence="1">The sequence shown here is derived from an EMBL/GenBank/DDBJ whole genome shotgun (WGS) entry which is preliminary data.</text>
</comment>
<sequence>MSVADSSSESRLSKQLEDEVGTKIQPEDESLNDLLMGKRTKEDVGNRVLSIGVDNEVVEPLKVKDNWIEMVSKGLSVVEPNVESKVLKEVGLHVDPVVEKIGVNGEVNVLTARALEDIQCLGLHSSGNVVCSPEPNKPVKFKSSWEASVDEQNRSDNFLNGLVELNESPVEEEKEDMASLSDVDENENLRKWRGHFFLS</sequence>
<name>A0ABR2BZ74_9ROSI</name>
<keyword evidence="2" id="KW-1185">Reference proteome</keyword>
<dbReference type="Proteomes" id="UP001472677">
    <property type="component" value="Unassembled WGS sequence"/>
</dbReference>
<protein>
    <submittedName>
        <fullName evidence="1">Uncharacterized protein</fullName>
    </submittedName>
</protein>
<gene>
    <name evidence="1" type="ORF">V6N12_075000</name>
</gene>
<evidence type="ECO:0000313" key="1">
    <source>
        <dbReference type="EMBL" id="KAK8512421.1"/>
    </source>
</evidence>